<gene>
    <name evidence="3" type="ORF">I6I88_07010</name>
</gene>
<reference evidence="3 4" key="1">
    <citation type="submission" date="2021-01" db="EMBL/GenBank/DDBJ databases">
        <title>FDA dAtabase for Regulatory Grade micrObial Sequences (FDA-ARGOS): Supporting development and validation of Infectious Disease Dx tests.</title>
        <authorList>
            <person name="Sproer C."/>
            <person name="Gronow S."/>
            <person name="Severitt S."/>
            <person name="Schroder I."/>
            <person name="Tallon L."/>
            <person name="Sadzewicz L."/>
            <person name="Zhao X."/>
            <person name="Boylan J."/>
            <person name="Ott S."/>
            <person name="Bowen H."/>
            <person name="Vavikolanu K."/>
            <person name="Mehta A."/>
            <person name="Aluvathingal J."/>
            <person name="Nadendla S."/>
            <person name="Lowell S."/>
            <person name="Myers T."/>
            <person name="Yan Y."/>
            <person name="Sichtig H."/>
        </authorList>
    </citation>
    <scope>NUCLEOTIDE SEQUENCE [LARGE SCALE GENOMIC DNA]</scope>
    <source>
        <strain evidence="3 4">FDAARGOS_1131</strain>
    </source>
</reference>
<dbReference type="RefSeq" id="WP_002992019.1">
    <property type="nucleotide sequence ID" value="NZ_CP068108.1"/>
</dbReference>
<evidence type="ECO:0000313" key="4">
    <source>
        <dbReference type="Proteomes" id="UP000596202"/>
    </source>
</evidence>
<dbReference type="Proteomes" id="UP000596202">
    <property type="component" value="Chromosome"/>
</dbReference>
<dbReference type="Gene3D" id="3.30.2140.20">
    <property type="match status" value="1"/>
</dbReference>
<dbReference type="PRINTS" id="PR01543">
    <property type="entry name" value="ANATRNSFRASE"/>
</dbReference>
<sequence length="255" mass="30101">MNIDQYLKRIKFSRSPKVDLKTLIELQHSHLKTVPFENLDIHFNNPIVLNIEHIYDKVINKNRGGFCYELNGLFYYLLYQIGFKVKMISAQVYMKDGIYSDEFDHMGIIVDIEGVSYLVDVGFGKFSLSPLKIKIDTEIKDELGVFMFKKGEDYFTICEVENGKVIPQYRFKEQERALLDFENMCNFHQTNLKSNFKKKIVVSILTETGRKTLNNNQFKLTSNDQVEVEEFDEKDFEKILKKYFNMEVEKTKSRN</sequence>
<evidence type="ECO:0000256" key="1">
    <source>
        <dbReference type="ARBA" id="ARBA00006547"/>
    </source>
</evidence>
<evidence type="ECO:0000256" key="2">
    <source>
        <dbReference type="RuleBase" id="RU003452"/>
    </source>
</evidence>
<dbReference type="InterPro" id="IPR038765">
    <property type="entry name" value="Papain-like_cys_pep_sf"/>
</dbReference>
<name>A0A9Q6ZD32_MYROD</name>
<dbReference type="AlphaFoldDB" id="A0A9Q6ZD32"/>
<dbReference type="PANTHER" id="PTHR11786">
    <property type="entry name" value="N-HYDROXYARYLAMINE O-ACETYLTRANSFERASE"/>
    <property type="match status" value="1"/>
</dbReference>
<dbReference type="Pfam" id="PF00797">
    <property type="entry name" value="Acetyltransf_2"/>
    <property type="match status" value="1"/>
</dbReference>
<dbReference type="OrthoDB" id="7181050at2"/>
<dbReference type="InterPro" id="IPR053710">
    <property type="entry name" value="Arylamine_NAT_domain_sf"/>
</dbReference>
<dbReference type="SUPFAM" id="SSF54001">
    <property type="entry name" value="Cysteine proteinases"/>
    <property type="match status" value="1"/>
</dbReference>
<protein>
    <submittedName>
        <fullName evidence="3">Arylamine N-acetyltransferase</fullName>
    </submittedName>
</protein>
<organism evidence="3 4">
    <name type="scientific">Myroides odoratus</name>
    <name type="common">Flavobacterium odoratum</name>
    <dbReference type="NCBI Taxonomy" id="256"/>
    <lineage>
        <taxon>Bacteria</taxon>
        <taxon>Pseudomonadati</taxon>
        <taxon>Bacteroidota</taxon>
        <taxon>Flavobacteriia</taxon>
        <taxon>Flavobacteriales</taxon>
        <taxon>Flavobacteriaceae</taxon>
        <taxon>Myroides</taxon>
    </lineage>
</organism>
<evidence type="ECO:0000313" key="3">
    <source>
        <dbReference type="EMBL" id="QQU01485.1"/>
    </source>
</evidence>
<dbReference type="EMBL" id="CP068108">
    <property type="protein sequence ID" value="QQU01485.1"/>
    <property type="molecule type" value="Genomic_DNA"/>
</dbReference>
<dbReference type="GeneID" id="93527399"/>
<dbReference type="GO" id="GO:0016407">
    <property type="term" value="F:acetyltransferase activity"/>
    <property type="evidence" value="ECO:0007669"/>
    <property type="project" value="InterPro"/>
</dbReference>
<comment type="similarity">
    <text evidence="1 2">Belongs to the arylamine N-acetyltransferase family.</text>
</comment>
<proteinExistence type="inferred from homology"/>
<accession>A0A9Q6ZD32</accession>
<dbReference type="PANTHER" id="PTHR11786:SF0">
    <property type="entry name" value="ARYLAMINE N-ACETYLTRANSFERASE 4-RELATED"/>
    <property type="match status" value="1"/>
</dbReference>
<dbReference type="InterPro" id="IPR001447">
    <property type="entry name" value="Arylamine_N-AcTrfase"/>
</dbReference>